<feature type="transmembrane region" description="Helical" evidence="1">
    <location>
        <begin position="40"/>
        <end position="60"/>
    </location>
</feature>
<evidence type="ECO:0000313" key="2">
    <source>
        <dbReference type="EMBL" id="KIL34588.1"/>
    </source>
</evidence>
<dbReference type="InterPro" id="IPR007211">
    <property type="entry name" value="DUF378"/>
</dbReference>
<keyword evidence="1" id="KW-1133">Transmembrane helix</keyword>
<keyword evidence="1" id="KW-0812">Transmembrane</keyword>
<feature type="transmembrane region" description="Helical" evidence="1">
    <location>
        <begin position="7"/>
        <end position="25"/>
    </location>
</feature>
<dbReference type="EMBL" id="JXAL01000029">
    <property type="protein sequence ID" value="KIL34588.1"/>
    <property type="molecule type" value="Genomic_DNA"/>
</dbReference>
<dbReference type="Proteomes" id="UP000054526">
    <property type="component" value="Unassembled WGS sequence"/>
</dbReference>
<sequence length="67" mass="7084">MKSLNVISLLLIIIGGLNWLVVGLFDYDAVSELFGGSDEVGARIVYTLVGVAAIYALALVGKVSRDD</sequence>
<dbReference type="Pfam" id="PF04070">
    <property type="entry name" value="DUF378"/>
    <property type="match status" value="1"/>
</dbReference>
<keyword evidence="1" id="KW-0472">Membrane</keyword>
<dbReference type="PANTHER" id="PTHR37304:SF1">
    <property type="entry name" value="MEMBRANE PROTEIN"/>
    <property type="match status" value="1"/>
</dbReference>
<gene>
    <name evidence="2" type="ORF">SD71_18885</name>
</gene>
<proteinExistence type="predicted"/>
<name>A0ABR5A0L6_9BACL</name>
<evidence type="ECO:0000313" key="3">
    <source>
        <dbReference type="Proteomes" id="UP000054526"/>
    </source>
</evidence>
<evidence type="ECO:0000256" key="1">
    <source>
        <dbReference type="SAM" id="Phobius"/>
    </source>
</evidence>
<accession>A0ABR5A0L6</accession>
<organism evidence="2 3">
    <name type="scientific">Cohnella kolymensis</name>
    <dbReference type="NCBI Taxonomy" id="1590652"/>
    <lineage>
        <taxon>Bacteria</taxon>
        <taxon>Bacillati</taxon>
        <taxon>Bacillota</taxon>
        <taxon>Bacilli</taxon>
        <taxon>Bacillales</taxon>
        <taxon>Paenibacillaceae</taxon>
        <taxon>Cohnella</taxon>
    </lineage>
</organism>
<reference evidence="2 3" key="1">
    <citation type="submission" date="2014-12" db="EMBL/GenBank/DDBJ databases">
        <title>Draft genome sequence of Cohnella kolymensis strain B-2846.</title>
        <authorList>
            <person name="Karlyshev A.V."/>
            <person name="Kudryashova E.B."/>
        </authorList>
    </citation>
    <scope>NUCLEOTIDE SEQUENCE [LARGE SCALE GENOMIC DNA]</scope>
    <source>
        <strain evidence="2 3">VKM B-2846</strain>
    </source>
</reference>
<comment type="caution">
    <text evidence="2">The sequence shown here is derived from an EMBL/GenBank/DDBJ whole genome shotgun (WGS) entry which is preliminary data.</text>
</comment>
<protein>
    <submittedName>
        <fullName evidence="2">Membrane protein</fullName>
    </submittedName>
</protein>
<dbReference type="PANTHER" id="PTHR37304">
    <property type="entry name" value="MEMBRANE PROTEIN-RELATED"/>
    <property type="match status" value="1"/>
</dbReference>
<keyword evidence="3" id="KW-1185">Reference proteome</keyword>